<evidence type="ECO:0000256" key="3">
    <source>
        <dbReference type="ARBA" id="ARBA00022475"/>
    </source>
</evidence>
<evidence type="ECO:0000256" key="1">
    <source>
        <dbReference type="ARBA" id="ARBA00004429"/>
    </source>
</evidence>
<dbReference type="GO" id="GO:0005886">
    <property type="term" value="C:plasma membrane"/>
    <property type="evidence" value="ECO:0007669"/>
    <property type="project" value="UniProtKB-SubCell"/>
</dbReference>
<feature type="domain" description="Type II secretion system protein GspF" evidence="9">
    <location>
        <begin position="254"/>
        <end position="375"/>
    </location>
</feature>
<dbReference type="GO" id="GO:0015628">
    <property type="term" value="P:protein secretion by the type II secretion system"/>
    <property type="evidence" value="ECO:0007669"/>
    <property type="project" value="TreeGrafter"/>
</dbReference>
<evidence type="ECO:0000256" key="4">
    <source>
        <dbReference type="ARBA" id="ARBA00022519"/>
    </source>
</evidence>
<dbReference type="Proteomes" id="UP000034231">
    <property type="component" value="Unassembled WGS sequence"/>
</dbReference>
<dbReference type="FunFam" id="1.20.81.30:FF:000001">
    <property type="entry name" value="Type II secretion system protein F"/>
    <property type="match status" value="2"/>
</dbReference>
<dbReference type="PANTHER" id="PTHR30012">
    <property type="entry name" value="GENERAL SECRETION PATHWAY PROTEIN"/>
    <property type="match status" value="1"/>
</dbReference>
<evidence type="ECO:0000313" key="10">
    <source>
        <dbReference type="EMBL" id="KKQ50327.1"/>
    </source>
</evidence>
<dbReference type="EMBL" id="LBTX01000006">
    <property type="protein sequence ID" value="KKQ50327.1"/>
    <property type="molecule type" value="Genomic_DNA"/>
</dbReference>
<dbReference type="Gene3D" id="1.20.81.30">
    <property type="entry name" value="Type II secretion system (T2SS), domain F"/>
    <property type="match status" value="2"/>
</dbReference>
<feature type="transmembrane region" description="Helical" evidence="8">
    <location>
        <begin position="203"/>
        <end position="221"/>
    </location>
</feature>
<accession>A0A0G0I707</accession>
<evidence type="ECO:0000259" key="9">
    <source>
        <dbReference type="Pfam" id="PF00482"/>
    </source>
</evidence>
<dbReference type="PRINTS" id="PR00812">
    <property type="entry name" value="BCTERIALGSPF"/>
</dbReference>
<reference evidence="10 11" key="1">
    <citation type="journal article" date="2015" name="Nature">
        <title>rRNA introns, odd ribosomes, and small enigmatic genomes across a large radiation of phyla.</title>
        <authorList>
            <person name="Brown C.T."/>
            <person name="Hug L.A."/>
            <person name="Thomas B.C."/>
            <person name="Sharon I."/>
            <person name="Castelle C.J."/>
            <person name="Singh A."/>
            <person name="Wilkins M.J."/>
            <person name="Williams K.H."/>
            <person name="Banfield J.F."/>
        </authorList>
    </citation>
    <scope>NUCLEOTIDE SEQUENCE [LARGE SCALE GENOMIC DNA]</scope>
</reference>
<feature type="transmembrane region" description="Helical" evidence="8">
    <location>
        <begin position="148"/>
        <end position="171"/>
    </location>
</feature>
<keyword evidence="6 8" id="KW-1133">Transmembrane helix</keyword>
<dbReference type="InterPro" id="IPR018076">
    <property type="entry name" value="T2SS_GspF_dom"/>
</dbReference>
<sequence length="383" mass="41532">MGSKKEVVESIKGNGLIPLSVEAVASNFFSEINKKIKGRVNLKQVSTFTRQLSTMMTAGLPLTDALALLKNQQSENDGLYQVLEKTLEEVRAGMPLGKSLEKYKNIFGEAYVASISAGEEAGVLDEVLGKLATNLENQNEFQGKVKGAMIYPVIVIVAMIIVVFIMMIFVIPKLTGLYADFGTAKMPAATQALMSVSAFMAKTWYLFPVLIAGGYFAYSVGIKSEKFRLKKDSLLLKIPIVGVLNEKSIMANTCRTFSMLLTAGITLVEALKIVATVSGNEVYKKAYLQIAEKVQKGFSVATSFENTSVFPIIVNQMISTGEATGKLDDVLMRVSDYFSKEAEESVKALTAAIEPAIMIILGIGVGFLVIAVVMPIYNLTSSF</sequence>
<dbReference type="InterPro" id="IPR042094">
    <property type="entry name" value="T2SS_GspF_sf"/>
</dbReference>
<dbReference type="AlphaFoldDB" id="A0A0G0I707"/>
<protein>
    <submittedName>
        <fullName evidence="10">Type II secretion system F domain protein</fullName>
    </submittedName>
</protein>
<comment type="subcellular location">
    <subcellularLocation>
        <location evidence="1">Cell inner membrane</location>
        <topology evidence="1">Multi-pass membrane protein</topology>
    </subcellularLocation>
</comment>
<evidence type="ECO:0000313" key="11">
    <source>
        <dbReference type="Proteomes" id="UP000034231"/>
    </source>
</evidence>
<keyword evidence="3" id="KW-1003">Cell membrane</keyword>
<evidence type="ECO:0000256" key="7">
    <source>
        <dbReference type="ARBA" id="ARBA00023136"/>
    </source>
</evidence>
<gene>
    <name evidence="10" type="ORF">US68_C0006G0007</name>
</gene>
<organism evidence="10 11">
    <name type="scientific">Candidatus Shapirobacteria bacterium GW2011_GWE1_38_10</name>
    <dbReference type="NCBI Taxonomy" id="1618488"/>
    <lineage>
        <taxon>Bacteria</taxon>
        <taxon>Candidatus Shapironibacteriota</taxon>
    </lineage>
</organism>
<feature type="transmembrane region" description="Helical" evidence="8">
    <location>
        <begin position="356"/>
        <end position="377"/>
    </location>
</feature>
<feature type="domain" description="Type II secretion system protein GspF" evidence="9">
    <location>
        <begin position="48"/>
        <end position="172"/>
    </location>
</feature>
<comment type="similarity">
    <text evidence="2">Belongs to the GSP F family.</text>
</comment>
<proteinExistence type="inferred from homology"/>
<comment type="caution">
    <text evidence="10">The sequence shown here is derived from an EMBL/GenBank/DDBJ whole genome shotgun (WGS) entry which is preliminary data.</text>
</comment>
<name>A0A0G0I707_9BACT</name>
<keyword evidence="4" id="KW-0997">Cell inner membrane</keyword>
<dbReference type="PANTHER" id="PTHR30012:SF0">
    <property type="entry name" value="TYPE II SECRETION SYSTEM PROTEIN F-RELATED"/>
    <property type="match status" value="1"/>
</dbReference>
<evidence type="ECO:0000256" key="2">
    <source>
        <dbReference type="ARBA" id="ARBA00005745"/>
    </source>
</evidence>
<keyword evidence="5 8" id="KW-0812">Transmembrane</keyword>
<evidence type="ECO:0000256" key="6">
    <source>
        <dbReference type="ARBA" id="ARBA00022989"/>
    </source>
</evidence>
<dbReference type="Pfam" id="PF00482">
    <property type="entry name" value="T2SSF"/>
    <property type="match status" value="2"/>
</dbReference>
<dbReference type="InterPro" id="IPR003004">
    <property type="entry name" value="GspF/PilC"/>
</dbReference>
<evidence type="ECO:0000256" key="8">
    <source>
        <dbReference type="SAM" id="Phobius"/>
    </source>
</evidence>
<evidence type="ECO:0000256" key="5">
    <source>
        <dbReference type="ARBA" id="ARBA00022692"/>
    </source>
</evidence>
<keyword evidence="7 8" id="KW-0472">Membrane</keyword>